<protein>
    <recommendedName>
        <fullName evidence="8 9">6,7-dimethyl-8-ribityllumazine synthase</fullName>
        <shortName evidence="9">DMRL synthase</shortName>
        <shortName evidence="9">LS</shortName>
        <shortName evidence="9">Lumazine synthase</shortName>
        <ecNumber evidence="3 9">2.5.1.78</ecNumber>
    </recommendedName>
</protein>
<feature type="binding site" evidence="9">
    <location>
        <position position="121"/>
    </location>
    <ligand>
        <name>5-amino-6-(D-ribitylamino)uracil</name>
        <dbReference type="ChEBI" id="CHEBI:15934"/>
    </ligand>
</feature>
<dbReference type="EMBL" id="AONB01000014">
    <property type="protein sequence ID" value="EXJ10365.1"/>
    <property type="molecule type" value="Genomic_DNA"/>
</dbReference>
<evidence type="ECO:0000256" key="3">
    <source>
        <dbReference type="ARBA" id="ARBA00012664"/>
    </source>
</evidence>
<dbReference type="STRING" id="1229521.D791_02693"/>
<dbReference type="GO" id="GO:0009349">
    <property type="term" value="C:riboflavin synthase complex"/>
    <property type="evidence" value="ECO:0007669"/>
    <property type="project" value="UniProtKB-UniRule"/>
</dbReference>
<keyword evidence="11" id="KW-1185">Reference proteome</keyword>
<evidence type="ECO:0000256" key="6">
    <source>
        <dbReference type="ARBA" id="ARBA00048785"/>
    </source>
</evidence>
<comment type="pathway">
    <text evidence="1 9">Cofactor biosynthesis; riboflavin biosynthesis; riboflavin from 2-hydroxy-3-oxobutyl phosphate and 5-amino-6-(D-ribitylamino)uracil: step 1/2.</text>
</comment>
<dbReference type="AlphaFoldDB" id="W9VIF7"/>
<dbReference type="CDD" id="cd09209">
    <property type="entry name" value="Lumazine_synthase-I"/>
    <property type="match status" value="1"/>
</dbReference>
<evidence type="ECO:0000256" key="4">
    <source>
        <dbReference type="ARBA" id="ARBA00022619"/>
    </source>
</evidence>
<dbReference type="Proteomes" id="UP000019464">
    <property type="component" value="Unassembled WGS sequence"/>
</dbReference>
<dbReference type="SUPFAM" id="SSF52121">
    <property type="entry name" value="Lumazine synthase"/>
    <property type="match status" value="1"/>
</dbReference>
<feature type="binding site" evidence="9">
    <location>
        <begin position="88"/>
        <end position="90"/>
    </location>
    <ligand>
        <name>5-amino-6-(D-ribitylamino)uracil</name>
        <dbReference type="ChEBI" id="CHEBI:15934"/>
    </ligand>
</feature>
<evidence type="ECO:0000256" key="9">
    <source>
        <dbReference type="HAMAP-Rule" id="MF_00178"/>
    </source>
</evidence>
<accession>W9VIF7</accession>
<dbReference type="InterPro" id="IPR036467">
    <property type="entry name" value="LS/RS_sf"/>
</dbReference>
<gene>
    <name evidence="9 10" type="primary">ribH</name>
    <name evidence="10" type="ORF">D791_02693</name>
</gene>
<feature type="binding site" evidence="9">
    <location>
        <begin position="64"/>
        <end position="66"/>
    </location>
    <ligand>
        <name>5-amino-6-(D-ribitylamino)uracil</name>
        <dbReference type="ChEBI" id="CHEBI:15934"/>
    </ligand>
</feature>
<dbReference type="InterPro" id="IPR034964">
    <property type="entry name" value="LS"/>
</dbReference>
<sequence>MTEREAMSVKVYEGDFVSADGQYAIVVGRFNAFVVESLLQGALDTLKRHGVKDENIRIVRVPGAFEIPLAVKKIASQKKDDAIIALGAVIRGGTPHFEYVSAESSKGVAQVMMDFDIPVANGILTVNSIEQAIERSGTKAGNKGAEAAMSALEMVSLMRQLEA</sequence>
<reference evidence="10 11" key="2">
    <citation type="journal article" date="2015" name="Syst. Appl. Microbiol.">
        <title>Nitrincola nitratireducens sp. nov. isolated from a haloalkaline crater lake.</title>
        <authorList>
            <person name="Singh A."/>
            <person name="Vaidya B."/>
            <person name="Tanuku N.R."/>
            <person name="Pinnaka A.K."/>
        </authorList>
    </citation>
    <scope>NUCLEOTIDE SEQUENCE [LARGE SCALE GENOMIC DNA]</scope>
    <source>
        <strain evidence="10 11">AK23</strain>
    </source>
</reference>
<dbReference type="GO" id="GO:0009231">
    <property type="term" value="P:riboflavin biosynthetic process"/>
    <property type="evidence" value="ECO:0007669"/>
    <property type="project" value="UniProtKB-UniRule"/>
</dbReference>
<proteinExistence type="inferred from homology"/>
<dbReference type="GO" id="GO:0005829">
    <property type="term" value="C:cytosol"/>
    <property type="evidence" value="ECO:0007669"/>
    <property type="project" value="TreeGrafter"/>
</dbReference>
<evidence type="ECO:0000313" key="11">
    <source>
        <dbReference type="Proteomes" id="UP000019464"/>
    </source>
</evidence>
<dbReference type="HAMAP" id="MF_00178">
    <property type="entry name" value="Lumazine_synth"/>
    <property type="match status" value="1"/>
</dbReference>
<dbReference type="NCBIfam" id="NF000812">
    <property type="entry name" value="PRK00061.1-4"/>
    <property type="match status" value="1"/>
</dbReference>
<comment type="catalytic activity">
    <reaction evidence="6 9">
        <text>(2S)-2-hydroxy-3-oxobutyl phosphate + 5-amino-6-(D-ribitylamino)uracil = 6,7-dimethyl-8-(1-D-ribityl)lumazine + phosphate + 2 H2O + H(+)</text>
        <dbReference type="Rhea" id="RHEA:26152"/>
        <dbReference type="ChEBI" id="CHEBI:15377"/>
        <dbReference type="ChEBI" id="CHEBI:15378"/>
        <dbReference type="ChEBI" id="CHEBI:15934"/>
        <dbReference type="ChEBI" id="CHEBI:43474"/>
        <dbReference type="ChEBI" id="CHEBI:58201"/>
        <dbReference type="ChEBI" id="CHEBI:58830"/>
        <dbReference type="EC" id="2.5.1.78"/>
    </reaction>
</comment>
<reference evidence="11" key="1">
    <citation type="submission" date="2012-11" db="EMBL/GenBank/DDBJ databases">
        <authorList>
            <person name="Singh A."/>
            <person name="Pinnaka A.K."/>
            <person name="Vaidya B."/>
        </authorList>
    </citation>
    <scope>NUCLEOTIDE SEQUENCE [LARGE SCALE GENOMIC DNA]</scope>
    <source>
        <strain evidence="11">AK23</strain>
    </source>
</reference>
<keyword evidence="4 9" id="KW-0686">Riboflavin biosynthesis</keyword>
<evidence type="ECO:0000313" key="10">
    <source>
        <dbReference type="EMBL" id="EXJ10365.1"/>
    </source>
</evidence>
<comment type="subunit">
    <text evidence="9">Forms an icosahedral capsid composed of 60 subunits, arranged as a dodecamer of pentamers.</text>
</comment>
<dbReference type="UniPathway" id="UPA00275">
    <property type="reaction ID" value="UER00404"/>
</dbReference>
<evidence type="ECO:0000256" key="7">
    <source>
        <dbReference type="ARBA" id="ARBA00058151"/>
    </source>
</evidence>
<feature type="binding site" evidence="9">
    <location>
        <position position="30"/>
    </location>
    <ligand>
        <name>5-amino-6-(D-ribitylamino)uracil</name>
        <dbReference type="ChEBI" id="CHEBI:15934"/>
    </ligand>
</feature>
<feature type="binding site" evidence="9">
    <location>
        <begin position="93"/>
        <end position="94"/>
    </location>
    <ligand>
        <name>(2S)-2-hydroxy-3-oxobutyl phosphate</name>
        <dbReference type="ChEBI" id="CHEBI:58830"/>
    </ligand>
</feature>
<dbReference type="PANTHER" id="PTHR21058:SF0">
    <property type="entry name" value="6,7-DIMETHYL-8-RIBITYLLUMAZINE SYNTHASE"/>
    <property type="match status" value="1"/>
</dbReference>
<comment type="caution">
    <text evidence="10">The sequence shown here is derived from an EMBL/GenBank/DDBJ whole genome shotgun (WGS) entry which is preliminary data.</text>
</comment>
<evidence type="ECO:0000256" key="5">
    <source>
        <dbReference type="ARBA" id="ARBA00022679"/>
    </source>
</evidence>
<dbReference type="PATRIC" id="fig|1229521.3.peg.2721"/>
<dbReference type="FunFam" id="3.40.50.960:FF:000001">
    <property type="entry name" value="6,7-dimethyl-8-ribityllumazine synthase"/>
    <property type="match status" value="1"/>
</dbReference>
<dbReference type="Pfam" id="PF00885">
    <property type="entry name" value="DMRL_synthase"/>
    <property type="match status" value="1"/>
</dbReference>
<dbReference type="Gene3D" id="3.40.50.960">
    <property type="entry name" value="Lumazine/riboflavin synthase"/>
    <property type="match status" value="1"/>
</dbReference>
<feature type="binding site" evidence="9">
    <location>
        <position position="135"/>
    </location>
    <ligand>
        <name>(2S)-2-hydroxy-3-oxobutyl phosphate</name>
        <dbReference type="ChEBI" id="CHEBI:58830"/>
    </ligand>
</feature>
<evidence type="ECO:0000256" key="8">
    <source>
        <dbReference type="ARBA" id="ARBA00072606"/>
    </source>
</evidence>
<dbReference type="GO" id="GO:0000906">
    <property type="term" value="F:6,7-dimethyl-8-ribityllumazine synthase activity"/>
    <property type="evidence" value="ECO:0007669"/>
    <property type="project" value="UniProtKB-UniRule"/>
</dbReference>
<evidence type="ECO:0000256" key="2">
    <source>
        <dbReference type="ARBA" id="ARBA00007424"/>
    </source>
</evidence>
<feature type="active site" description="Proton donor" evidence="9">
    <location>
        <position position="96"/>
    </location>
</feature>
<organism evidence="10 11">
    <name type="scientific">Nitrincola nitratireducens</name>
    <dbReference type="NCBI Taxonomy" id="1229521"/>
    <lineage>
        <taxon>Bacteria</taxon>
        <taxon>Pseudomonadati</taxon>
        <taxon>Pseudomonadota</taxon>
        <taxon>Gammaproteobacteria</taxon>
        <taxon>Oceanospirillales</taxon>
        <taxon>Oceanospirillaceae</taxon>
        <taxon>Nitrincola</taxon>
    </lineage>
</organism>
<dbReference type="EC" id="2.5.1.78" evidence="3 9"/>
<comment type="similarity">
    <text evidence="2 9">Belongs to the DMRL synthase family.</text>
</comment>
<dbReference type="InterPro" id="IPR002180">
    <property type="entry name" value="LS/RS"/>
</dbReference>
<dbReference type="PANTHER" id="PTHR21058">
    <property type="entry name" value="6,7-DIMETHYL-8-RIBITYLLUMAZINE SYNTHASE DMRL SYNTHASE LUMAZINE SYNTHASE"/>
    <property type="match status" value="1"/>
</dbReference>
<evidence type="ECO:0000256" key="1">
    <source>
        <dbReference type="ARBA" id="ARBA00004917"/>
    </source>
</evidence>
<name>W9VIF7_9GAMM</name>
<comment type="function">
    <text evidence="7 9">Catalyzes the formation of 6,7-dimethyl-8-ribityllumazine by condensation of 5-amino-6-(D-ribitylamino)uracil with 3,4-dihydroxy-2-butanone 4-phosphate. This is the penultimate step in the biosynthesis of riboflavin.</text>
</comment>
<keyword evidence="5 9" id="KW-0808">Transferase</keyword>
<dbReference type="NCBIfam" id="TIGR00114">
    <property type="entry name" value="lumazine-synth"/>
    <property type="match status" value="1"/>
</dbReference>